<dbReference type="EMBL" id="JAWJWF010000047">
    <property type="protein sequence ID" value="KAK6621699.1"/>
    <property type="molecule type" value="Genomic_DNA"/>
</dbReference>
<reference evidence="1 2" key="1">
    <citation type="submission" date="2023-09" db="EMBL/GenBank/DDBJ databases">
        <title>Genomes of two closely related lineages of the louse Polyplax serrata with different host specificities.</title>
        <authorList>
            <person name="Martinu J."/>
            <person name="Tarabai H."/>
            <person name="Stefka J."/>
            <person name="Hypsa V."/>
        </authorList>
    </citation>
    <scope>NUCLEOTIDE SEQUENCE [LARGE SCALE GENOMIC DNA]</scope>
    <source>
        <strain evidence="1">98ZLc_SE</strain>
    </source>
</reference>
<name>A0ABR1ALQ5_POLSC</name>
<evidence type="ECO:0000313" key="1">
    <source>
        <dbReference type="EMBL" id="KAK6621699.1"/>
    </source>
</evidence>
<sequence>MEVRGSEELRKMEEKQRKLYTLTNRKVILNSLPVLPLDSTQTRDREDAKLFTVTFERFLTLRIYKRKENRLERSNTSGLDA</sequence>
<comment type="caution">
    <text evidence="1">The sequence shown here is derived from an EMBL/GenBank/DDBJ whole genome shotgun (WGS) entry which is preliminary data.</text>
</comment>
<keyword evidence="2" id="KW-1185">Reference proteome</keyword>
<proteinExistence type="predicted"/>
<gene>
    <name evidence="1" type="ORF">RUM44_001506</name>
</gene>
<dbReference type="Proteomes" id="UP001359485">
    <property type="component" value="Unassembled WGS sequence"/>
</dbReference>
<accession>A0ABR1ALQ5</accession>
<protein>
    <submittedName>
        <fullName evidence="1">Uncharacterized protein</fullName>
    </submittedName>
</protein>
<evidence type="ECO:0000313" key="2">
    <source>
        <dbReference type="Proteomes" id="UP001359485"/>
    </source>
</evidence>
<organism evidence="1 2">
    <name type="scientific">Polyplax serrata</name>
    <name type="common">Common mouse louse</name>
    <dbReference type="NCBI Taxonomy" id="468196"/>
    <lineage>
        <taxon>Eukaryota</taxon>
        <taxon>Metazoa</taxon>
        <taxon>Ecdysozoa</taxon>
        <taxon>Arthropoda</taxon>
        <taxon>Hexapoda</taxon>
        <taxon>Insecta</taxon>
        <taxon>Pterygota</taxon>
        <taxon>Neoptera</taxon>
        <taxon>Paraneoptera</taxon>
        <taxon>Psocodea</taxon>
        <taxon>Troctomorpha</taxon>
        <taxon>Phthiraptera</taxon>
        <taxon>Anoplura</taxon>
        <taxon>Polyplacidae</taxon>
        <taxon>Polyplax</taxon>
    </lineage>
</organism>